<comment type="caution">
    <text evidence="3">The sequence shown here is derived from an EMBL/GenBank/DDBJ whole genome shotgun (WGS) entry which is preliminary data.</text>
</comment>
<sequence length="162" mass="18202">MEEVKSYTEKRGDDDYTGTALFTAGTALLAACLKRTIVVFFALKQWHLWVFLLLNLLLLAILCTSAFSAPCRRSHGNKHGARTSTHKDASKKRKNIRSGRLPPPTAINHRREDTEMKDCGAAADSPRAEPVEDSELSDDELNERVESFIASFRKQLVLDARR</sequence>
<evidence type="ECO:0000313" key="3">
    <source>
        <dbReference type="EMBL" id="KAK4757063.1"/>
    </source>
</evidence>
<feature type="transmembrane region" description="Helical" evidence="2">
    <location>
        <begin position="49"/>
        <end position="69"/>
    </location>
</feature>
<accession>A0AAN7JXI8</accession>
<name>A0AAN7JXI8_9MYRT</name>
<feature type="transmembrane region" description="Helical" evidence="2">
    <location>
        <begin position="21"/>
        <end position="43"/>
    </location>
</feature>
<evidence type="ECO:0000313" key="4">
    <source>
        <dbReference type="Proteomes" id="UP001345219"/>
    </source>
</evidence>
<evidence type="ECO:0000256" key="2">
    <source>
        <dbReference type="SAM" id="Phobius"/>
    </source>
</evidence>
<feature type="compositionally biased region" description="Basic residues" evidence="1">
    <location>
        <begin position="72"/>
        <end position="81"/>
    </location>
</feature>
<keyword evidence="4" id="KW-1185">Reference proteome</keyword>
<dbReference type="EMBL" id="JAXIOK010000013">
    <property type="protein sequence ID" value="KAK4757063.1"/>
    <property type="molecule type" value="Genomic_DNA"/>
</dbReference>
<dbReference type="Proteomes" id="UP001345219">
    <property type="component" value="Chromosome 6"/>
</dbReference>
<keyword evidence="2" id="KW-1133">Transmembrane helix</keyword>
<proteinExistence type="predicted"/>
<organism evidence="3 4">
    <name type="scientific">Trapa incisa</name>
    <dbReference type="NCBI Taxonomy" id="236973"/>
    <lineage>
        <taxon>Eukaryota</taxon>
        <taxon>Viridiplantae</taxon>
        <taxon>Streptophyta</taxon>
        <taxon>Embryophyta</taxon>
        <taxon>Tracheophyta</taxon>
        <taxon>Spermatophyta</taxon>
        <taxon>Magnoliopsida</taxon>
        <taxon>eudicotyledons</taxon>
        <taxon>Gunneridae</taxon>
        <taxon>Pentapetalae</taxon>
        <taxon>rosids</taxon>
        <taxon>malvids</taxon>
        <taxon>Myrtales</taxon>
        <taxon>Lythraceae</taxon>
        <taxon>Trapa</taxon>
    </lineage>
</organism>
<protein>
    <recommendedName>
        <fullName evidence="5">Transmembrane protein</fullName>
    </recommendedName>
</protein>
<evidence type="ECO:0008006" key="5">
    <source>
        <dbReference type="Google" id="ProtNLM"/>
    </source>
</evidence>
<reference evidence="3 4" key="1">
    <citation type="journal article" date="2023" name="Hortic Res">
        <title>Pangenome of water caltrop reveals structural variations and asymmetric subgenome divergence after allopolyploidization.</title>
        <authorList>
            <person name="Zhang X."/>
            <person name="Chen Y."/>
            <person name="Wang L."/>
            <person name="Yuan Y."/>
            <person name="Fang M."/>
            <person name="Shi L."/>
            <person name="Lu R."/>
            <person name="Comes H.P."/>
            <person name="Ma Y."/>
            <person name="Chen Y."/>
            <person name="Huang G."/>
            <person name="Zhou Y."/>
            <person name="Zheng Z."/>
            <person name="Qiu Y."/>
        </authorList>
    </citation>
    <scope>NUCLEOTIDE SEQUENCE [LARGE SCALE GENOMIC DNA]</scope>
    <source>
        <tissue evidence="3">Roots</tissue>
    </source>
</reference>
<dbReference type="AlphaFoldDB" id="A0AAN7JXI8"/>
<dbReference type="PANTHER" id="PTHR35997">
    <property type="entry name" value="COTTON FIBER PROTEIN-RELATED"/>
    <property type="match status" value="1"/>
</dbReference>
<keyword evidence="2" id="KW-0472">Membrane</keyword>
<feature type="region of interest" description="Disordered" evidence="1">
    <location>
        <begin position="72"/>
        <end position="139"/>
    </location>
</feature>
<keyword evidence="2" id="KW-0812">Transmembrane</keyword>
<dbReference type="PANTHER" id="PTHR35997:SF5">
    <property type="entry name" value="OS09G0539700 PROTEIN"/>
    <property type="match status" value="1"/>
</dbReference>
<feature type="compositionally biased region" description="Basic and acidic residues" evidence="1">
    <location>
        <begin position="109"/>
        <end position="118"/>
    </location>
</feature>
<evidence type="ECO:0000256" key="1">
    <source>
        <dbReference type="SAM" id="MobiDB-lite"/>
    </source>
</evidence>
<gene>
    <name evidence="3" type="ORF">SAY87_007190</name>
</gene>
<dbReference type="PROSITE" id="PS51257">
    <property type="entry name" value="PROKAR_LIPOPROTEIN"/>
    <property type="match status" value="1"/>
</dbReference>